<name>A0ABP7S3C4_9BACT</name>
<keyword evidence="1 2" id="KW-0732">Signal</keyword>
<gene>
    <name evidence="4" type="ORF">GCM10022408_17190</name>
</gene>
<dbReference type="EMBL" id="BAABDJ010000014">
    <property type="protein sequence ID" value="GAA4005983.1"/>
    <property type="molecule type" value="Genomic_DNA"/>
</dbReference>
<evidence type="ECO:0000256" key="2">
    <source>
        <dbReference type="SAM" id="SignalP"/>
    </source>
</evidence>
<dbReference type="InterPro" id="IPR027385">
    <property type="entry name" value="Beta-barrel_OMP"/>
</dbReference>
<dbReference type="Pfam" id="PF13505">
    <property type="entry name" value="OMP_b-brl"/>
    <property type="match status" value="1"/>
</dbReference>
<accession>A0ABP7S3C4</accession>
<evidence type="ECO:0000313" key="4">
    <source>
        <dbReference type="EMBL" id="GAA4005983.1"/>
    </source>
</evidence>
<keyword evidence="5" id="KW-1185">Reference proteome</keyword>
<feature type="domain" description="Outer membrane protein beta-barrel" evidence="3">
    <location>
        <begin position="9"/>
        <end position="182"/>
    </location>
</feature>
<evidence type="ECO:0000259" key="3">
    <source>
        <dbReference type="Pfam" id="PF13505"/>
    </source>
</evidence>
<protein>
    <recommendedName>
        <fullName evidence="3">Outer membrane protein beta-barrel domain-containing protein</fullName>
    </recommendedName>
</protein>
<evidence type="ECO:0000256" key="1">
    <source>
        <dbReference type="ARBA" id="ARBA00022729"/>
    </source>
</evidence>
<feature type="signal peptide" evidence="2">
    <location>
        <begin position="1"/>
        <end position="23"/>
    </location>
</feature>
<sequence length="225" mass="24643">MLMLKNTLAIAALLTGFSLIAHAQDTPHRFEAGLELVNYSPFAKQQYSYATSQLNDKAQWASGAVFRYNLGRFGLRSGISYNSGSSITQNPSSCADCPVGGANGRDLRVRLGGQYAAIAKAPWLYVFSEFYYRSFLSKGNFTGGLCGCLDTEVTVKSNGIGNSTGLGAKMRVWKHFYLNPEVYYDVLRVPNTVTSNDRNSGTTQQYDTRTKVQAPAVRVNAIIAF</sequence>
<evidence type="ECO:0000313" key="5">
    <source>
        <dbReference type="Proteomes" id="UP001500567"/>
    </source>
</evidence>
<dbReference type="Proteomes" id="UP001500567">
    <property type="component" value="Unassembled WGS sequence"/>
</dbReference>
<comment type="caution">
    <text evidence="4">The sequence shown here is derived from an EMBL/GenBank/DDBJ whole genome shotgun (WGS) entry which is preliminary data.</text>
</comment>
<proteinExistence type="predicted"/>
<reference evidence="5" key="1">
    <citation type="journal article" date="2019" name="Int. J. Syst. Evol. Microbiol.">
        <title>The Global Catalogue of Microorganisms (GCM) 10K type strain sequencing project: providing services to taxonomists for standard genome sequencing and annotation.</title>
        <authorList>
            <consortium name="The Broad Institute Genomics Platform"/>
            <consortium name="The Broad Institute Genome Sequencing Center for Infectious Disease"/>
            <person name="Wu L."/>
            <person name="Ma J."/>
        </authorList>
    </citation>
    <scope>NUCLEOTIDE SEQUENCE [LARGE SCALE GENOMIC DNA]</scope>
    <source>
        <strain evidence="5">JCM 17224</strain>
    </source>
</reference>
<organism evidence="4 5">
    <name type="scientific">Hymenobacter fastidiosus</name>
    <dbReference type="NCBI Taxonomy" id="486264"/>
    <lineage>
        <taxon>Bacteria</taxon>
        <taxon>Pseudomonadati</taxon>
        <taxon>Bacteroidota</taxon>
        <taxon>Cytophagia</taxon>
        <taxon>Cytophagales</taxon>
        <taxon>Hymenobacteraceae</taxon>
        <taxon>Hymenobacter</taxon>
    </lineage>
</organism>
<feature type="chain" id="PRO_5046926172" description="Outer membrane protein beta-barrel domain-containing protein" evidence="2">
    <location>
        <begin position="24"/>
        <end position="225"/>
    </location>
</feature>